<sequence>MNIKVVNNINFILILDSGVGGISIFNEIKQLLPNINYIYCLDNFAFPYGEKDESFIINRLLTLINKICKIHKLCMVILACNTASVVGLSALQLSFPFLILGIKPVIELATRITRNSIIGLLATKTTINSIYIKRLIKKLSSSYTIKVIIAPQLVLLAEKKMRGHYISKNLILPIIDCWLYETNVPDTIILGCTHFSHLIAELKNIFLKNIILLDGNLILAKTVFSLLQYENKLFINIHNNIVYYTKFDFNIFNLQPIFKKLGFDIFKIINI</sequence>
<dbReference type="InterPro" id="IPR001920">
    <property type="entry name" value="Asp/Glu_race"/>
</dbReference>
<evidence type="ECO:0000256" key="2">
    <source>
        <dbReference type="ARBA" id="ARBA00013090"/>
    </source>
</evidence>
<dbReference type="GO" id="GO:0009252">
    <property type="term" value="P:peptidoglycan biosynthetic process"/>
    <property type="evidence" value="ECO:0007669"/>
    <property type="project" value="UniProtKB-UniRule"/>
</dbReference>
<feature type="binding site" evidence="7">
    <location>
        <begin position="48"/>
        <end position="49"/>
    </location>
    <ligand>
        <name>substrate</name>
    </ligand>
</feature>
<evidence type="ECO:0000256" key="4">
    <source>
        <dbReference type="ARBA" id="ARBA00022984"/>
    </source>
</evidence>
<dbReference type="EMBL" id="AP028961">
    <property type="protein sequence ID" value="BET44385.1"/>
    <property type="molecule type" value="Genomic_DNA"/>
</dbReference>
<dbReference type="InterPro" id="IPR033134">
    <property type="entry name" value="Asp/Glu_racemase_AS_2"/>
</dbReference>
<dbReference type="PROSITE" id="PS00923">
    <property type="entry name" value="ASP_GLU_RACEMASE_1"/>
    <property type="match status" value="1"/>
</dbReference>
<dbReference type="SUPFAM" id="SSF53681">
    <property type="entry name" value="Aspartate/glutamate racemase"/>
    <property type="match status" value="2"/>
</dbReference>
<dbReference type="PANTHER" id="PTHR21198">
    <property type="entry name" value="GLUTAMATE RACEMASE"/>
    <property type="match status" value="1"/>
</dbReference>
<dbReference type="NCBIfam" id="TIGR00067">
    <property type="entry name" value="glut_race"/>
    <property type="match status" value="1"/>
</dbReference>
<comment type="similarity">
    <text evidence="7">Belongs to the aspartate/glutamate racemases family.</text>
</comment>
<organism evidence="8">
    <name type="scientific">Candidatus Aschnera chinzeii</name>
    <dbReference type="NCBI Taxonomy" id="1485666"/>
    <lineage>
        <taxon>Bacteria</taxon>
        <taxon>Pseudomonadati</taxon>
        <taxon>Pseudomonadota</taxon>
        <taxon>Gammaproteobacteria</taxon>
        <taxon>Enterobacterales</taxon>
        <taxon>Enterobacteriaceae</taxon>
        <taxon>Candidatus Aschnera</taxon>
    </lineage>
</organism>
<gene>
    <name evidence="7 8" type="primary">murI</name>
    <name evidence="8" type="ORF">ACHINZ_0550</name>
</gene>
<dbReference type="EC" id="5.1.1.3" evidence="2 7"/>
<dbReference type="Gene3D" id="3.40.50.1860">
    <property type="match status" value="2"/>
</dbReference>
<dbReference type="InterPro" id="IPR018187">
    <property type="entry name" value="Asp/Glu_racemase_AS_1"/>
</dbReference>
<dbReference type="PROSITE" id="PS00924">
    <property type="entry name" value="ASP_GLU_RACEMASE_2"/>
    <property type="match status" value="1"/>
</dbReference>
<feature type="binding site" evidence="7">
    <location>
        <begin position="81"/>
        <end position="82"/>
    </location>
    <ligand>
        <name>substrate</name>
    </ligand>
</feature>
<dbReference type="GO" id="GO:0071555">
    <property type="term" value="P:cell wall organization"/>
    <property type="evidence" value="ECO:0007669"/>
    <property type="project" value="UniProtKB-KW"/>
</dbReference>
<dbReference type="Pfam" id="PF01177">
    <property type="entry name" value="Asp_Glu_race"/>
    <property type="match status" value="1"/>
</dbReference>
<evidence type="ECO:0000256" key="5">
    <source>
        <dbReference type="ARBA" id="ARBA00023235"/>
    </source>
</evidence>
<dbReference type="GO" id="GO:0008360">
    <property type="term" value="P:regulation of cell shape"/>
    <property type="evidence" value="ECO:0007669"/>
    <property type="project" value="UniProtKB-KW"/>
</dbReference>
<dbReference type="InterPro" id="IPR015942">
    <property type="entry name" value="Asp/Glu/hydantoin_racemase"/>
</dbReference>
<evidence type="ECO:0000256" key="7">
    <source>
        <dbReference type="HAMAP-Rule" id="MF_00258"/>
    </source>
</evidence>
<proteinExistence type="inferred from homology"/>
<dbReference type="GO" id="GO:0008881">
    <property type="term" value="F:glutamate racemase activity"/>
    <property type="evidence" value="ECO:0007669"/>
    <property type="project" value="UniProtKB-UniRule"/>
</dbReference>
<reference evidence="8" key="1">
    <citation type="journal article" date="2023" name="Front. Microbiol.">
        <title>Genome analysis of Candidatus Aschnera chinzeii, the bacterial endosymbiont of the blood-sucking bat fly Penicillidia jenynsii (Insecta: Diptera: Nycteribiidae).</title>
        <authorList>
            <person name="Koga R."/>
            <person name="Moriyama M."/>
            <person name="Nozaki T."/>
            <person name="Fukatsu T."/>
        </authorList>
    </citation>
    <scope>NUCLEOTIDE SEQUENCE</scope>
    <source>
        <strain evidence="8">Kw-01</strain>
    </source>
</reference>
<comment type="function">
    <text evidence="7">Provides the (R)-glutamate required for cell wall biosynthesis.</text>
</comment>
<reference evidence="8" key="2">
    <citation type="submission" date="2023-10" db="EMBL/GenBank/DDBJ databases">
        <authorList>
            <person name="Koga R."/>
            <person name="Fukatsu T."/>
        </authorList>
    </citation>
    <scope>NUCLEOTIDE SEQUENCE</scope>
    <source>
        <strain evidence="8">Kw-01</strain>
    </source>
</reference>
<keyword evidence="5 7" id="KW-0413">Isomerase</keyword>
<dbReference type="AlphaFoldDB" id="A0AAT9G3U5"/>
<feature type="binding site" evidence="7">
    <location>
        <begin position="193"/>
        <end position="194"/>
    </location>
    <ligand>
        <name>substrate</name>
    </ligand>
</feature>
<accession>A0AAT9G3U5</accession>
<feature type="binding site" evidence="7">
    <location>
        <begin position="16"/>
        <end position="17"/>
    </location>
    <ligand>
        <name>substrate</name>
    </ligand>
</feature>
<evidence type="ECO:0000256" key="3">
    <source>
        <dbReference type="ARBA" id="ARBA00022960"/>
    </source>
</evidence>
<dbReference type="HAMAP" id="MF_00258">
    <property type="entry name" value="Glu_racemase"/>
    <property type="match status" value="1"/>
</dbReference>
<keyword evidence="4 7" id="KW-0573">Peptidoglycan synthesis</keyword>
<dbReference type="InterPro" id="IPR004391">
    <property type="entry name" value="Glu_race"/>
</dbReference>
<comment type="catalytic activity">
    <reaction evidence="1 7">
        <text>L-glutamate = D-glutamate</text>
        <dbReference type="Rhea" id="RHEA:12813"/>
        <dbReference type="ChEBI" id="CHEBI:29985"/>
        <dbReference type="ChEBI" id="CHEBI:29986"/>
        <dbReference type="EC" id="5.1.1.3"/>
    </reaction>
</comment>
<name>A0AAT9G3U5_9ENTR</name>
<evidence type="ECO:0000256" key="6">
    <source>
        <dbReference type="ARBA" id="ARBA00023316"/>
    </source>
</evidence>
<evidence type="ECO:0000256" key="1">
    <source>
        <dbReference type="ARBA" id="ARBA00001602"/>
    </source>
</evidence>
<comment type="pathway">
    <text evidence="7">Cell wall biogenesis; peptidoglycan biosynthesis.</text>
</comment>
<evidence type="ECO:0000313" key="8">
    <source>
        <dbReference type="EMBL" id="BET44385.1"/>
    </source>
</evidence>
<protein>
    <recommendedName>
        <fullName evidence="2 7">Glutamate racemase</fullName>
        <ecNumber evidence="2 7">5.1.1.3</ecNumber>
    </recommendedName>
</protein>
<feature type="active site" description="Proton donor/acceptor" evidence="7">
    <location>
        <position position="192"/>
    </location>
</feature>
<keyword evidence="6 7" id="KW-0961">Cell wall biogenesis/degradation</keyword>
<dbReference type="PANTHER" id="PTHR21198:SF2">
    <property type="entry name" value="GLUTAMATE RACEMASE"/>
    <property type="match status" value="1"/>
</dbReference>
<keyword evidence="3 7" id="KW-0133">Cell shape</keyword>
<feature type="active site" description="Proton donor/acceptor" evidence="7">
    <location>
        <position position="80"/>
    </location>
</feature>